<proteinExistence type="predicted"/>
<dbReference type="EMBL" id="KI632337">
    <property type="protein sequence ID" value="EYU18179.1"/>
    <property type="molecule type" value="Genomic_DNA"/>
</dbReference>
<dbReference type="InterPro" id="IPR001464">
    <property type="entry name" value="Annexin"/>
</dbReference>
<evidence type="ECO:0000313" key="3">
    <source>
        <dbReference type="EMBL" id="EYU18179.1"/>
    </source>
</evidence>
<dbReference type="Gene3D" id="1.10.220.10">
    <property type="entry name" value="Annexin"/>
    <property type="match status" value="4"/>
</dbReference>
<reference evidence="3 4" key="1">
    <citation type="journal article" date="2013" name="Proc. Natl. Acad. Sci. U.S.A.">
        <title>Fine-scale variation in meiotic recombination in Mimulus inferred from population shotgun sequencing.</title>
        <authorList>
            <person name="Hellsten U."/>
            <person name="Wright K.M."/>
            <person name="Jenkins J."/>
            <person name="Shu S."/>
            <person name="Yuan Y."/>
            <person name="Wessler S.R."/>
            <person name="Schmutz J."/>
            <person name="Willis J.H."/>
            <person name="Rokhsar D.S."/>
        </authorList>
    </citation>
    <scope>NUCLEOTIDE SEQUENCE [LARGE SCALE GENOMIC DNA]</scope>
    <source>
        <strain evidence="4">cv. DUN x IM62</strain>
    </source>
</reference>
<dbReference type="PRINTS" id="PR00196">
    <property type="entry name" value="ANNEXIN"/>
</dbReference>
<dbReference type="Pfam" id="PF00191">
    <property type="entry name" value="Annexin"/>
    <property type="match status" value="3"/>
</dbReference>
<keyword evidence="2" id="KW-0041">Annexin</keyword>
<dbReference type="PANTHER" id="PTHR10502:SF190">
    <property type="entry name" value="OS09G0453300 PROTEIN"/>
    <property type="match status" value="1"/>
</dbReference>
<dbReference type="PANTHER" id="PTHR10502">
    <property type="entry name" value="ANNEXIN"/>
    <property type="match status" value="1"/>
</dbReference>
<sequence length="313" mass="34797">MAVSPTTESICRKIHDSRDDEKLITQTLVNLTQPECRQVREAYKKTYGEDLIQLLSNKFDQPPPSTCLMLDPFERDAAAARKALGQNDAVAVDYKALIEILACRKSSHVLLILQAYRAKYGIRLETSIAAVEPPHPYQKILTALTAAHKAHGADVSAHIAKCDARRLYETGIASATAIDEGVVVEIFSKRSIAQLKLTFLSYNRIYGQSYTSFLKNGGFGEFEEAVSVVAKCICSPPRFYAKVLYGCLKGTTIDEGAMVRVMVSRAEVDMNEIQKEFKKKYGIELKNMICEILPHGNLRDFLVALANKTLINS</sequence>
<name>A0A022PRN0_ERYGU</name>
<dbReference type="SUPFAM" id="SSF47874">
    <property type="entry name" value="Annexin"/>
    <property type="match status" value="1"/>
</dbReference>
<dbReference type="InterPro" id="IPR037104">
    <property type="entry name" value="Annexin_sf"/>
</dbReference>
<dbReference type="GO" id="GO:0009651">
    <property type="term" value="P:response to salt stress"/>
    <property type="evidence" value="ECO:0000318"/>
    <property type="project" value="GO_Central"/>
</dbReference>
<gene>
    <name evidence="3" type="ORF">MIMGU_mgv1a010389mg</name>
</gene>
<dbReference type="OrthoDB" id="37886at2759"/>
<dbReference type="eggNOG" id="KOG0819">
    <property type="taxonomic scope" value="Eukaryota"/>
</dbReference>
<organism evidence="3 4">
    <name type="scientific">Erythranthe guttata</name>
    <name type="common">Yellow monkey flower</name>
    <name type="synonym">Mimulus guttatus</name>
    <dbReference type="NCBI Taxonomy" id="4155"/>
    <lineage>
        <taxon>Eukaryota</taxon>
        <taxon>Viridiplantae</taxon>
        <taxon>Streptophyta</taxon>
        <taxon>Embryophyta</taxon>
        <taxon>Tracheophyta</taxon>
        <taxon>Spermatophyta</taxon>
        <taxon>Magnoliopsida</taxon>
        <taxon>eudicotyledons</taxon>
        <taxon>Gunneridae</taxon>
        <taxon>Pentapetalae</taxon>
        <taxon>asterids</taxon>
        <taxon>lamiids</taxon>
        <taxon>Lamiales</taxon>
        <taxon>Phrymaceae</taxon>
        <taxon>Erythranthe</taxon>
    </lineage>
</organism>
<accession>A0A022PRN0</accession>
<dbReference type="SMART" id="SM00335">
    <property type="entry name" value="ANX"/>
    <property type="match status" value="4"/>
</dbReference>
<dbReference type="AlphaFoldDB" id="A0A022PRN0"/>
<dbReference type="PhylomeDB" id="A0A022PRN0"/>
<evidence type="ECO:0000313" key="4">
    <source>
        <dbReference type="Proteomes" id="UP000030748"/>
    </source>
</evidence>
<evidence type="ECO:0000256" key="2">
    <source>
        <dbReference type="ARBA" id="ARBA00023216"/>
    </source>
</evidence>
<dbReference type="GO" id="GO:0001786">
    <property type="term" value="F:phosphatidylserine binding"/>
    <property type="evidence" value="ECO:0000318"/>
    <property type="project" value="GO_Central"/>
</dbReference>
<dbReference type="OMA" id="KEIHDSW"/>
<dbReference type="GO" id="GO:0005886">
    <property type="term" value="C:plasma membrane"/>
    <property type="evidence" value="ECO:0000318"/>
    <property type="project" value="GO_Central"/>
</dbReference>
<dbReference type="InterPro" id="IPR018502">
    <property type="entry name" value="Annexin_repeat"/>
</dbReference>
<evidence type="ECO:0008006" key="5">
    <source>
        <dbReference type="Google" id="ProtNLM"/>
    </source>
</evidence>
<dbReference type="GO" id="GO:0005737">
    <property type="term" value="C:cytoplasm"/>
    <property type="evidence" value="ECO:0000318"/>
    <property type="project" value="GO_Central"/>
</dbReference>
<dbReference type="GO" id="GO:0009414">
    <property type="term" value="P:response to water deprivation"/>
    <property type="evidence" value="ECO:0000318"/>
    <property type="project" value="GO_Central"/>
</dbReference>
<dbReference type="Proteomes" id="UP000030748">
    <property type="component" value="Unassembled WGS sequence"/>
</dbReference>
<protein>
    <recommendedName>
        <fullName evidence="5">Annexin</fullName>
    </recommendedName>
</protein>
<evidence type="ECO:0000256" key="1">
    <source>
        <dbReference type="ARBA" id="ARBA00022737"/>
    </source>
</evidence>
<dbReference type="GO" id="GO:0005544">
    <property type="term" value="F:calcium-dependent phospholipid binding"/>
    <property type="evidence" value="ECO:0000318"/>
    <property type="project" value="GO_Central"/>
</dbReference>
<keyword evidence="1" id="KW-0677">Repeat</keyword>
<dbReference type="KEGG" id="egt:105949922"/>
<dbReference type="PROSITE" id="PS51897">
    <property type="entry name" value="ANNEXIN_2"/>
    <property type="match status" value="2"/>
</dbReference>
<dbReference type="GO" id="GO:0005509">
    <property type="term" value="F:calcium ion binding"/>
    <property type="evidence" value="ECO:0007669"/>
    <property type="project" value="InterPro"/>
</dbReference>
<dbReference type="GO" id="GO:0009409">
    <property type="term" value="P:response to cold"/>
    <property type="evidence" value="ECO:0000318"/>
    <property type="project" value="GO_Central"/>
</dbReference>
<dbReference type="STRING" id="4155.A0A022PRN0"/>
<keyword evidence="4" id="KW-1185">Reference proteome</keyword>
<dbReference type="GO" id="GO:0009408">
    <property type="term" value="P:response to heat"/>
    <property type="evidence" value="ECO:0000318"/>
    <property type="project" value="GO_Central"/>
</dbReference>